<dbReference type="InterPro" id="IPR044880">
    <property type="entry name" value="NCX_ion-bd_dom_sf"/>
</dbReference>
<reference evidence="7 8" key="1">
    <citation type="journal article" date="2019" name="Nat. Microbiol.">
        <title>Mediterranean grassland soil C-N compound turnover is dependent on rainfall and depth, and is mediated by genomically divergent microorganisms.</title>
        <authorList>
            <person name="Diamond S."/>
            <person name="Andeer P.F."/>
            <person name="Li Z."/>
            <person name="Crits-Christoph A."/>
            <person name="Burstein D."/>
            <person name="Anantharaman K."/>
            <person name="Lane K.R."/>
            <person name="Thomas B.C."/>
            <person name="Pan C."/>
            <person name="Northen T.R."/>
            <person name="Banfield J.F."/>
        </authorList>
    </citation>
    <scope>NUCLEOTIDE SEQUENCE [LARGE SCALE GENOMIC DNA]</scope>
    <source>
        <strain evidence="7">WS_3</strain>
    </source>
</reference>
<protein>
    <recommendedName>
        <fullName evidence="6">Sodium/calcium exchanger membrane region domain-containing protein</fullName>
    </recommendedName>
</protein>
<dbReference type="GO" id="GO:0055085">
    <property type="term" value="P:transmembrane transport"/>
    <property type="evidence" value="ECO:0007669"/>
    <property type="project" value="InterPro"/>
</dbReference>
<dbReference type="Gene3D" id="1.20.1420.30">
    <property type="entry name" value="NCX, central ion-binding region"/>
    <property type="match status" value="2"/>
</dbReference>
<proteinExistence type="predicted"/>
<evidence type="ECO:0000256" key="5">
    <source>
        <dbReference type="SAM" id="Phobius"/>
    </source>
</evidence>
<keyword evidence="4 5" id="KW-0472">Membrane</keyword>
<evidence type="ECO:0000313" key="7">
    <source>
        <dbReference type="EMBL" id="TMQ49019.1"/>
    </source>
</evidence>
<feature type="transmembrane region" description="Helical" evidence="5">
    <location>
        <begin position="75"/>
        <end position="99"/>
    </location>
</feature>
<feature type="transmembrane region" description="Helical" evidence="5">
    <location>
        <begin position="18"/>
        <end position="36"/>
    </location>
</feature>
<dbReference type="EMBL" id="VBOT01000129">
    <property type="protein sequence ID" value="TMQ49019.1"/>
    <property type="molecule type" value="Genomic_DNA"/>
</dbReference>
<accession>A0A538SCC9</accession>
<feature type="transmembrane region" description="Helical" evidence="5">
    <location>
        <begin position="192"/>
        <end position="209"/>
    </location>
</feature>
<sequence>MIDGPLASEEARRASLQALWTFPSILASAFVVAWGAEAAQFYVSQGLALALLAWIQVLPEFAVEAVIAWHRNIPLMTANFTGAIRLLTGLGWPMIWAVYALSRRGAPGEARTIRLDEEHAAEVVGLVPPLLYFGWIIVKGTLDCWDAAVLLLLYAGYLAVLNRIPPREHEDVEDLARVPLAVIRLPAGPRRLAILGLFAVGALVLYLTAHPFLNSMIGLATLLGVSQFVFVQWMAPFLSEFPEFTSTFNWARGRGKAGLALMNMVSSNINQWTVLAAMIPIVYSLSLGRLSAVPLAEHRVELLLTLLQSALGVVLLSNFNFQAHEALGLLGLWLAQFLVPHWREEVTVPYAAWLAVELVSMAWRRDRLRAFVVFPTLWHLAARRRPRSGC</sequence>
<dbReference type="AlphaFoldDB" id="A0A538SCC9"/>
<dbReference type="GO" id="GO:0016020">
    <property type="term" value="C:membrane"/>
    <property type="evidence" value="ECO:0007669"/>
    <property type="project" value="UniProtKB-SubCell"/>
</dbReference>
<name>A0A538SCC9_UNCEI</name>
<evidence type="ECO:0000313" key="8">
    <source>
        <dbReference type="Proteomes" id="UP000320184"/>
    </source>
</evidence>
<evidence type="ECO:0000256" key="3">
    <source>
        <dbReference type="ARBA" id="ARBA00022989"/>
    </source>
</evidence>
<feature type="transmembrane region" description="Helical" evidence="5">
    <location>
        <begin position="42"/>
        <end position="63"/>
    </location>
</feature>
<comment type="caution">
    <text evidence="7">The sequence shown here is derived from an EMBL/GenBank/DDBJ whole genome shotgun (WGS) entry which is preliminary data.</text>
</comment>
<feature type="domain" description="Sodium/calcium exchanger membrane region" evidence="6">
    <location>
        <begin position="195"/>
        <end position="335"/>
    </location>
</feature>
<evidence type="ECO:0000256" key="1">
    <source>
        <dbReference type="ARBA" id="ARBA00004141"/>
    </source>
</evidence>
<feature type="domain" description="Sodium/calcium exchanger membrane region" evidence="6">
    <location>
        <begin position="24"/>
        <end position="160"/>
    </location>
</feature>
<comment type="subcellular location">
    <subcellularLocation>
        <location evidence="1">Membrane</location>
        <topology evidence="1">Multi-pass membrane protein</topology>
    </subcellularLocation>
</comment>
<evidence type="ECO:0000256" key="4">
    <source>
        <dbReference type="ARBA" id="ARBA00023136"/>
    </source>
</evidence>
<keyword evidence="2 5" id="KW-0812">Transmembrane</keyword>
<gene>
    <name evidence="7" type="ORF">E6K73_10715</name>
</gene>
<dbReference type="Proteomes" id="UP000320184">
    <property type="component" value="Unassembled WGS sequence"/>
</dbReference>
<dbReference type="Pfam" id="PF01699">
    <property type="entry name" value="Na_Ca_ex"/>
    <property type="match status" value="2"/>
</dbReference>
<keyword evidence="3 5" id="KW-1133">Transmembrane helix</keyword>
<evidence type="ECO:0000259" key="6">
    <source>
        <dbReference type="Pfam" id="PF01699"/>
    </source>
</evidence>
<evidence type="ECO:0000256" key="2">
    <source>
        <dbReference type="ARBA" id="ARBA00022692"/>
    </source>
</evidence>
<dbReference type="InterPro" id="IPR004837">
    <property type="entry name" value="NaCa_Exmemb"/>
</dbReference>
<organism evidence="7 8">
    <name type="scientific">Eiseniibacteriota bacterium</name>
    <dbReference type="NCBI Taxonomy" id="2212470"/>
    <lineage>
        <taxon>Bacteria</taxon>
        <taxon>Candidatus Eiseniibacteriota</taxon>
    </lineage>
</organism>